<reference evidence="1" key="2">
    <citation type="journal article" date="2022" name="Microb. Genom.">
        <title>A chromosome-scale genome assembly of the tomato pathogen Cladosporium fulvum reveals a compartmentalized genome architecture and the presence of a dispensable chromosome.</title>
        <authorList>
            <person name="Zaccaron A.Z."/>
            <person name="Chen L.H."/>
            <person name="Samaras A."/>
            <person name="Stergiopoulos I."/>
        </authorList>
    </citation>
    <scope>NUCLEOTIDE SEQUENCE</scope>
    <source>
        <strain evidence="1">Race5_Kim</strain>
    </source>
</reference>
<dbReference type="KEGG" id="ffu:CLAFUR5_07700"/>
<evidence type="ECO:0000313" key="2">
    <source>
        <dbReference type="Proteomes" id="UP000756132"/>
    </source>
</evidence>
<dbReference type="Proteomes" id="UP000756132">
    <property type="component" value="Chromosome 6"/>
</dbReference>
<organism evidence="1 2">
    <name type="scientific">Passalora fulva</name>
    <name type="common">Tomato leaf mold</name>
    <name type="synonym">Cladosporium fulvum</name>
    <dbReference type="NCBI Taxonomy" id="5499"/>
    <lineage>
        <taxon>Eukaryota</taxon>
        <taxon>Fungi</taxon>
        <taxon>Dikarya</taxon>
        <taxon>Ascomycota</taxon>
        <taxon>Pezizomycotina</taxon>
        <taxon>Dothideomycetes</taxon>
        <taxon>Dothideomycetidae</taxon>
        <taxon>Mycosphaerellales</taxon>
        <taxon>Mycosphaerellaceae</taxon>
        <taxon>Fulvia</taxon>
    </lineage>
</organism>
<accession>A0A9Q8LJD9</accession>
<dbReference type="OrthoDB" id="10467747at2759"/>
<dbReference type="RefSeq" id="XP_047762841.1">
    <property type="nucleotide sequence ID" value="XM_047906848.1"/>
</dbReference>
<name>A0A9Q8LJD9_PASFU</name>
<keyword evidence="2" id="KW-1185">Reference proteome</keyword>
<proteinExistence type="predicted"/>
<protein>
    <submittedName>
        <fullName evidence="1">Uncharacterized protein</fullName>
    </submittedName>
</protein>
<dbReference type="GeneID" id="71987578"/>
<reference evidence="1" key="1">
    <citation type="submission" date="2021-12" db="EMBL/GenBank/DDBJ databases">
        <authorList>
            <person name="Zaccaron A."/>
            <person name="Stergiopoulos I."/>
        </authorList>
    </citation>
    <scope>NUCLEOTIDE SEQUENCE</scope>
    <source>
        <strain evidence="1">Race5_Kim</strain>
    </source>
</reference>
<sequence length="133" mass="14924">MAGSGPNAEHVSQNKAAGFDIPTFIPYTTTSDLLVHLNKLPHRTPWHLKGLEGFIEGYKQVADIGKGLHVHVTNSSAIIDEALGHATVILHVQLTGWPDDMKRAGTLLMSWKKEERRWVTHPCHMFYGIQEFE</sequence>
<gene>
    <name evidence="1" type="ORF">CLAFUR5_07700</name>
</gene>
<dbReference type="EMBL" id="CP090168">
    <property type="protein sequence ID" value="UJO18475.1"/>
    <property type="molecule type" value="Genomic_DNA"/>
</dbReference>
<dbReference type="AlphaFoldDB" id="A0A9Q8LJD9"/>
<evidence type="ECO:0000313" key="1">
    <source>
        <dbReference type="EMBL" id="UJO18475.1"/>
    </source>
</evidence>